<evidence type="ECO:0000256" key="1">
    <source>
        <dbReference type="ARBA" id="ARBA00022679"/>
    </source>
</evidence>
<sequence length="183" mass="20992">MNHFTLTSNRLRLRFIIMEDLELIHELHCLAVVDQYNTLGIPANIAETRAVIEPQIIANIQENVSRYTFAIERIDDSLFMGLFGLTLGTKKNQRAEVYYKLFPDYWNKGYATEALNLVLDYCFNKLALHRVEAGCAVANVASIAVLEKVGMTREGRGRQKLALQSGWSDNYEYAILKTDKRHY</sequence>
<dbReference type="PANTHER" id="PTHR43792">
    <property type="entry name" value="GNAT FAMILY, PUTATIVE (AFU_ORTHOLOGUE AFUA_3G00765)-RELATED-RELATED"/>
    <property type="match status" value="1"/>
</dbReference>
<dbReference type="PANTHER" id="PTHR43792:SF8">
    <property type="entry name" value="[RIBOSOMAL PROTEIN US5]-ALANINE N-ACETYLTRANSFERASE"/>
    <property type="match status" value="1"/>
</dbReference>
<comment type="caution">
    <text evidence="5">The sequence shown here is derived from an EMBL/GenBank/DDBJ whole genome shotgun (WGS) entry which is preliminary data.</text>
</comment>
<dbReference type="InterPro" id="IPR051531">
    <property type="entry name" value="N-acetyltransferase"/>
</dbReference>
<organism evidence="5 6">
    <name type="scientific">Flavobacterium muglaense</name>
    <dbReference type="NCBI Taxonomy" id="2764716"/>
    <lineage>
        <taxon>Bacteria</taxon>
        <taxon>Pseudomonadati</taxon>
        <taxon>Bacteroidota</taxon>
        <taxon>Flavobacteriia</taxon>
        <taxon>Flavobacteriales</taxon>
        <taxon>Flavobacteriaceae</taxon>
        <taxon>Flavobacterium</taxon>
    </lineage>
</organism>
<proteinExistence type="inferred from homology"/>
<protein>
    <submittedName>
        <fullName evidence="5">GNAT family N-acetyltransferase</fullName>
    </submittedName>
</protein>
<evidence type="ECO:0000313" key="5">
    <source>
        <dbReference type="EMBL" id="MBC5844182.1"/>
    </source>
</evidence>
<dbReference type="EMBL" id="JACRUL010000012">
    <property type="protein sequence ID" value="MBC5844182.1"/>
    <property type="molecule type" value="Genomic_DNA"/>
</dbReference>
<keyword evidence="6" id="KW-1185">Reference proteome</keyword>
<dbReference type="InterPro" id="IPR000182">
    <property type="entry name" value="GNAT_dom"/>
</dbReference>
<dbReference type="InterPro" id="IPR016181">
    <property type="entry name" value="Acyl_CoA_acyltransferase"/>
</dbReference>
<evidence type="ECO:0000259" key="4">
    <source>
        <dbReference type="PROSITE" id="PS51186"/>
    </source>
</evidence>
<dbReference type="AlphaFoldDB" id="A0A923SF26"/>
<dbReference type="Pfam" id="PF13302">
    <property type="entry name" value="Acetyltransf_3"/>
    <property type="match status" value="1"/>
</dbReference>
<evidence type="ECO:0000313" key="6">
    <source>
        <dbReference type="Proteomes" id="UP000641454"/>
    </source>
</evidence>
<dbReference type="Proteomes" id="UP000641454">
    <property type="component" value="Unassembled WGS sequence"/>
</dbReference>
<dbReference type="GO" id="GO:0016747">
    <property type="term" value="F:acyltransferase activity, transferring groups other than amino-acyl groups"/>
    <property type="evidence" value="ECO:0007669"/>
    <property type="project" value="InterPro"/>
</dbReference>
<dbReference type="PROSITE" id="PS51186">
    <property type="entry name" value="GNAT"/>
    <property type="match status" value="1"/>
</dbReference>
<reference evidence="5 6" key="1">
    <citation type="submission" date="2020-08" db="EMBL/GenBank/DDBJ databases">
        <title>Description of novel Flavobacterium F-392 isolate.</title>
        <authorList>
            <person name="Saticioglu I.B."/>
            <person name="Duman M."/>
            <person name="Altun S."/>
        </authorList>
    </citation>
    <scope>NUCLEOTIDE SEQUENCE [LARGE SCALE GENOMIC DNA]</scope>
    <source>
        <strain evidence="5 6">F-392</strain>
    </source>
</reference>
<comment type="similarity">
    <text evidence="3">Belongs to the acetyltransferase family. RimJ subfamily.</text>
</comment>
<accession>A0A923SF26</accession>
<name>A0A923SF26_9FLAO</name>
<gene>
    <name evidence="5" type="ORF">H8R25_07005</name>
</gene>
<dbReference type="Gene3D" id="3.40.630.30">
    <property type="match status" value="1"/>
</dbReference>
<dbReference type="RefSeq" id="WP_187017853.1">
    <property type="nucleotide sequence ID" value="NZ_JACRUK010000012.1"/>
</dbReference>
<evidence type="ECO:0000256" key="3">
    <source>
        <dbReference type="ARBA" id="ARBA00038502"/>
    </source>
</evidence>
<dbReference type="SUPFAM" id="SSF55729">
    <property type="entry name" value="Acyl-CoA N-acyltransferases (Nat)"/>
    <property type="match status" value="1"/>
</dbReference>
<keyword evidence="1" id="KW-0808">Transferase</keyword>
<keyword evidence="2" id="KW-0012">Acyltransferase</keyword>
<evidence type="ECO:0000256" key="2">
    <source>
        <dbReference type="ARBA" id="ARBA00023315"/>
    </source>
</evidence>
<feature type="domain" description="N-acetyltransferase" evidence="4">
    <location>
        <begin position="11"/>
        <end position="178"/>
    </location>
</feature>